<gene>
    <name evidence="1" type="ORF">HPB47_025940</name>
</gene>
<reference evidence="1 2" key="1">
    <citation type="journal article" date="2020" name="Cell">
        <title>Large-Scale Comparative Analyses of Tick Genomes Elucidate Their Genetic Diversity and Vector Capacities.</title>
        <authorList>
            <consortium name="Tick Genome and Microbiome Consortium (TIGMIC)"/>
            <person name="Jia N."/>
            <person name="Wang J."/>
            <person name="Shi W."/>
            <person name="Du L."/>
            <person name="Sun Y."/>
            <person name="Zhan W."/>
            <person name="Jiang J.F."/>
            <person name="Wang Q."/>
            <person name="Zhang B."/>
            <person name="Ji P."/>
            <person name="Bell-Sakyi L."/>
            <person name="Cui X.M."/>
            <person name="Yuan T.T."/>
            <person name="Jiang B.G."/>
            <person name="Yang W.F."/>
            <person name="Lam T.T."/>
            <person name="Chang Q.C."/>
            <person name="Ding S.J."/>
            <person name="Wang X.J."/>
            <person name="Zhu J.G."/>
            <person name="Ruan X.D."/>
            <person name="Zhao L."/>
            <person name="Wei J.T."/>
            <person name="Ye R.Z."/>
            <person name="Que T.C."/>
            <person name="Du C.H."/>
            <person name="Zhou Y.H."/>
            <person name="Cheng J.X."/>
            <person name="Dai P.F."/>
            <person name="Guo W.B."/>
            <person name="Han X.H."/>
            <person name="Huang E.J."/>
            <person name="Li L.F."/>
            <person name="Wei W."/>
            <person name="Gao Y.C."/>
            <person name="Liu J.Z."/>
            <person name="Shao H.Z."/>
            <person name="Wang X."/>
            <person name="Wang C.C."/>
            <person name="Yang T.C."/>
            <person name="Huo Q.B."/>
            <person name="Li W."/>
            <person name="Chen H.Y."/>
            <person name="Chen S.E."/>
            <person name="Zhou L.G."/>
            <person name="Ni X.B."/>
            <person name="Tian J.H."/>
            <person name="Sheng Y."/>
            <person name="Liu T."/>
            <person name="Pan Y.S."/>
            <person name="Xia L.Y."/>
            <person name="Li J."/>
            <person name="Zhao F."/>
            <person name="Cao W.C."/>
        </authorList>
    </citation>
    <scope>NUCLEOTIDE SEQUENCE [LARGE SCALE GENOMIC DNA]</scope>
    <source>
        <tissue evidence="1">Larvae</tissue>
    </source>
</reference>
<protein>
    <submittedName>
        <fullName evidence="1">Uncharacterized protein</fullName>
    </submittedName>
</protein>
<comment type="caution">
    <text evidence="1">The sequence shown here is derived from an EMBL/GenBank/DDBJ whole genome shotgun (WGS) entry which is preliminary data.</text>
</comment>
<name>A0AC60Q0J5_IXOPE</name>
<keyword evidence="2" id="KW-1185">Reference proteome</keyword>
<evidence type="ECO:0000313" key="2">
    <source>
        <dbReference type="Proteomes" id="UP000805193"/>
    </source>
</evidence>
<accession>A0AC60Q0J5</accession>
<sequence>MPVDLYNLSACAPCALVRMVAKHIGVELNVKELNFADEEHLSPEYLKINPFHKVPTISDDGFPVYESTAICLYLLNKYAPDSDLYPKDLQRRARVDQVLATVTSFVQPRYSEFYRLLEPLLLEELLEQLDDELSSSSSSSKAGGTGGTSRAAIAKSSEARPRDALRLDWPGWLPRNSAMQMKKPTAQQVQDLEETALKGLEHLVGDGKFAVGDALTLADLTLVAHLSYSIMMPVFDREKFSKLVSYHERVSAQLPYFAETETITKGLEQKWSALK</sequence>
<dbReference type="EMBL" id="JABSTQ010009667">
    <property type="protein sequence ID" value="KAG0426983.1"/>
    <property type="molecule type" value="Genomic_DNA"/>
</dbReference>
<evidence type="ECO:0000313" key="1">
    <source>
        <dbReference type="EMBL" id="KAG0426983.1"/>
    </source>
</evidence>
<dbReference type="Proteomes" id="UP000805193">
    <property type="component" value="Unassembled WGS sequence"/>
</dbReference>
<proteinExistence type="predicted"/>
<organism evidence="1 2">
    <name type="scientific">Ixodes persulcatus</name>
    <name type="common">Taiga tick</name>
    <dbReference type="NCBI Taxonomy" id="34615"/>
    <lineage>
        <taxon>Eukaryota</taxon>
        <taxon>Metazoa</taxon>
        <taxon>Ecdysozoa</taxon>
        <taxon>Arthropoda</taxon>
        <taxon>Chelicerata</taxon>
        <taxon>Arachnida</taxon>
        <taxon>Acari</taxon>
        <taxon>Parasitiformes</taxon>
        <taxon>Ixodida</taxon>
        <taxon>Ixodoidea</taxon>
        <taxon>Ixodidae</taxon>
        <taxon>Ixodinae</taxon>
        <taxon>Ixodes</taxon>
    </lineage>
</organism>